<sequence>MQYVNKIIILRFVNILLIIWLIFQLDKIFDQISRWKFIKNLENYGEEENKELLSDLPLYIPNPTENLEFESIRLNELLARPIYKCLDRRTLGGYKDSFFVCFDKEMGINNEIFENGLSINGQKIPKENENFEISLNITNWTLIIPKRNNLVEKLENNVLLLFMPELEEKGYIPEDRIALILNNEKEQFNITKIDLDTELLNENKKNTKIRIELLNWILKILKTKQLLINLKPGLDNLFINDKKGNILFLLYKFIYSLFFKFNYALLGARSNGRCGQALQKFDYRHCEWRLSFIYFNDLYSINDIPAYGTGSPLEEKLRFLQNNNKLIYLLPFPLCSELNEIFNLFIYFRYKPFLNEELIQLEQLLELTEKIIIFYPKEFKRNNSIFNNNKILFINEGISPFLNKTILMPLKIKDKNNNNILFNLLPFVDLLNKINLLKYQKNVLFFDIDGSEWDILEIITNKIICDNWLRSFKQIIFKIRIWTMEESENWRHFYLWFLRLEECEFKKAFRLPVIEPPGKCSGNTLKRQNTYINREYPEKTEYCNIIGNTKNYNKNTYINREYPEKTEYCNIIGNTKNYNKNTYINREYPEKTEYCNIIGNTKNYNKNTYINREYPEKTEYCNIMENTKNYNKNTYINREYPEKTEYCNIMENTKNYNKNTYINRKYTV</sequence>
<reference evidence="2" key="1">
    <citation type="journal article" date="2020" name="Ecol. Evol.">
        <title>Genome structure and content of the rice root-knot nematode (Meloidogyne graminicola).</title>
        <authorList>
            <person name="Phan N.T."/>
            <person name="Danchin E.G.J."/>
            <person name="Klopp C."/>
            <person name="Perfus-Barbeoch L."/>
            <person name="Kozlowski D.K."/>
            <person name="Koutsovoulos G.D."/>
            <person name="Lopez-Roques C."/>
            <person name="Bouchez O."/>
            <person name="Zahm M."/>
            <person name="Besnard G."/>
            <person name="Bellafiore S."/>
        </authorList>
    </citation>
    <scope>NUCLEOTIDE SEQUENCE</scope>
    <source>
        <strain evidence="2">VN-18</strain>
    </source>
</reference>
<protein>
    <submittedName>
        <fullName evidence="2">Uncharacterized protein</fullName>
    </submittedName>
</protein>
<evidence type="ECO:0000313" key="2">
    <source>
        <dbReference type="EMBL" id="KAF7636262.1"/>
    </source>
</evidence>
<evidence type="ECO:0000256" key="1">
    <source>
        <dbReference type="SAM" id="Phobius"/>
    </source>
</evidence>
<keyword evidence="1" id="KW-0812">Transmembrane</keyword>
<gene>
    <name evidence="2" type="ORF">Mgra_00004251</name>
</gene>
<feature type="transmembrane region" description="Helical" evidence="1">
    <location>
        <begin position="7"/>
        <end position="23"/>
    </location>
</feature>
<keyword evidence="1" id="KW-1133">Transmembrane helix</keyword>
<comment type="caution">
    <text evidence="2">The sequence shown here is derived from an EMBL/GenBank/DDBJ whole genome shotgun (WGS) entry which is preliminary data.</text>
</comment>
<keyword evidence="1" id="KW-0472">Membrane</keyword>
<dbReference type="EMBL" id="JABEBT010000031">
    <property type="protein sequence ID" value="KAF7636262.1"/>
    <property type="molecule type" value="Genomic_DNA"/>
</dbReference>
<proteinExistence type="predicted"/>
<dbReference type="OrthoDB" id="5860975at2759"/>
<evidence type="ECO:0000313" key="3">
    <source>
        <dbReference type="Proteomes" id="UP000605970"/>
    </source>
</evidence>
<dbReference type="AlphaFoldDB" id="A0A8S9ZSA0"/>
<organism evidence="2 3">
    <name type="scientific">Meloidogyne graminicola</name>
    <dbReference type="NCBI Taxonomy" id="189291"/>
    <lineage>
        <taxon>Eukaryota</taxon>
        <taxon>Metazoa</taxon>
        <taxon>Ecdysozoa</taxon>
        <taxon>Nematoda</taxon>
        <taxon>Chromadorea</taxon>
        <taxon>Rhabditida</taxon>
        <taxon>Tylenchina</taxon>
        <taxon>Tylenchomorpha</taxon>
        <taxon>Tylenchoidea</taxon>
        <taxon>Meloidogynidae</taxon>
        <taxon>Meloidogyninae</taxon>
        <taxon>Meloidogyne</taxon>
    </lineage>
</organism>
<dbReference type="Proteomes" id="UP000605970">
    <property type="component" value="Unassembled WGS sequence"/>
</dbReference>
<accession>A0A8S9ZSA0</accession>
<name>A0A8S9ZSA0_9BILA</name>
<keyword evidence="3" id="KW-1185">Reference proteome</keyword>